<evidence type="ECO:0000313" key="3">
    <source>
        <dbReference type="Proteomes" id="UP000634435"/>
    </source>
</evidence>
<evidence type="ECO:0000256" key="1">
    <source>
        <dbReference type="SAM" id="MobiDB-lite"/>
    </source>
</evidence>
<feature type="compositionally biased region" description="Basic residues" evidence="1">
    <location>
        <begin position="33"/>
        <end position="42"/>
    </location>
</feature>
<proteinExistence type="predicted"/>
<protein>
    <submittedName>
        <fullName evidence="2">Uncharacterized protein</fullName>
    </submittedName>
</protein>
<gene>
    <name evidence="2" type="ORF">GCM10007111_38560</name>
</gene>
<evidence type="ECO:0000313" key="2">
    <source>
        <dbReference type="EMBL" id="GGJ73232.1"/>
    </source>
</evidence>
<keyword evidence="3" id="KW-1185">Reference proteome</keyword>
<dbReference type="EMBL" id="BMPN01000008">
    <property type="protein sequence ID" value="GGJ73232.1"/>
    <property type="molecule type" value="Genomic_DNA"/>
</dbReference>
<accession>A0ABQ2DWM3</accession>
<reference evidence="3" key="1">
    <citation type="journal article" date="2019" name="Int. J. Syst. Evol. Microbiol.">
        <title>The Global Catalogue of Microorganisms (GCM) 10K type strain sequencing project: providing services to taxonomists for standard genome sequencing and annotation.</title>
        <authorList>
            <consortium name="The Broad Institute Genomics Platform"/>
            <consortium name="The Broad Institute Genome Sequencing Center for Infectious Disease"/>
            <person name="Wu L."/>
            <person name="Ma J."/>
        </authorList>
    </citation>
    <scope>NUCLEOTIDE SEQUENCE [LARGE SCALE GENOMIC DNA]</scope>
    <source>
        <strain evidence="3">JCM 30071</strain>
    </source>
</reference>
<name>A0ABQ2DWM3_9BACI</name>
<organism evidence="2 3">
    <name type="scientific">Virgibacillus kapii</name>
    <dbReference type="NCBI Taxonomy" id="1638645"/>
    <lineage>
        <taxon>Bacteria</taxon>
        <taxon>Bacillati</taxon>
        <taxon>Bacillota</taxon>
        <taxon>Bacilli</taxon>
        <taxon>Bacillales</taxon>
        <taxon>Bacillaceae</taxon>
        <taxon>Virgibacillus</taxon>
    </lineage>
</organism>
<comment type="caution">
    <text evidence="2">The sequence shown here is derived from an EMBL/GenBank/DDBJ whole genome shotgun (WGS) entry which is preliminary data.</text>
</comment>
<sequence>MACTEPTHEFFVCSNEYKCLLLLFRKAAANANKTRKGWGKSKKPIDHGANPNSKKDN</sequence>
<feature type="region of interest" description="Disordered" evidence="1">
    <location>
        <begin position="33"/>
        <end position="57"/>
    </location>
</feature>
<dbReference type="Proteomes" id="UP000634435">
    <property type="component" value="Unassembled WGS sequence"/>
</dbReference>